<organism evidence="2 3">
    <name type="scientific">Butyricimonas faecalis</name>
    <dbReference type="NCBI Taxonomy" id="2093856"/>
    <lineage>
        <taxon>Bacteria</taxon>
        <taxon>Pseudomonadati</taxon>
        <taxon>Bacteroidota</taxon>
        <taxon>Bacteroidia</taxon>
        <taxon>Bacteroidales</taxon>
        <taxon>Odoribacteraceae</taxon>
        <taxon>Butyricimonas</taxon>
    </lineage>
</organism>
<evidence type="ECO:0000313" key="2">
    <source>
        <dbReference type="EMBL" id="AZS28237.1"/>
    </source>
</evidence>
<feature type="transmembrane region" description="Helical" evidence="1">
    <location>
        <begin position="66"/>
        <end position="90"/>
    </location>
</feature>
<dbReference type="AlphaFoldDB" id="A0A3S9VNX9"/>
<name>A0A3S9VNX9_9BACT</name>
<dbReference type="RefSeq" id="WP_106624376.1">
    <property type="nucleotide sequence ID" value="NZ_CP032819.1"/>
</dbReference>
<feature type="transmembrane region" description="Helical" evidence="1">
    <location>
        <begin position="7"/>
        <end position="26"/>
    </location>
</feature>
<dbReference type="OrthoDB" id="1098162at2"/>
<keyword evidence="3" id="KW-1185">Reference proteome</keyword>
<evidence type="ECO:0000256" key="1">
    <source>
        <dbReference type="SAM" id="Phobius"/>
    </source>
</evidence>
<reference evidence="2 3" key="1">
    <citation type="submission" date="2018-10" db="EMBL/GenBank/DDBJ databases">
        <title>Butyricimonas faecalis sp. nov., isolated from human faeces and emended description of the genus Butyricimonas.</title>
        <authorList>
            <person name="Le Roy T."/>
            <person name="Van der Smissen P."/>
            <person name="Paquot A."/>
            <person name="Delzenne N."/>
            <person name="Muccioli G."/>
            <person name="Collet J.-F."/>
            <person name="Cani P.D."/>
        </authorList>
    </citation>
    <scope>NUCLEOTIDE SEQUENCE [LARGE SCALE GENOMIC DNA]</scope>
    <source>
        <strain evidence="2 3">H184</strain>
    </source>
</reference>
<proteinExistence type="predicted"/>
<keyword evidence="1" id="KW-0812">Transmembrane</keyword>
<dbReference type="KEGG" id="buy:D8S85_00835"/>
<evidence type="ECO:0000313" key="3">
    <source>
        <dbReference type="Proteomes" id="UP000270673"/>
    </source>
</evidence>
<dbReference type="Proteomes" id="UP000270673">
    <property type="component" value="Chromosome"/>
</dbReference>
<dbReference type="EMBL" id="CP032819">
    <property type="protein sequence ID" value="AZS28237.1"/>
    <property type="molecule type" value="Genomic_DNA"/>
</dbReference>
<keyword evidence="1" id="KW-0472">Membrane</keyword>
<accession>A0A3S9VNX9</accession>
<protein>
    <submittedName>
        <fullName evidence="2">Uncharacterized protein</fullName>
    </submittedName>
</protein>
<feature type="transmembrane region" description="Helical" evidence="1">
    <location>
        <begin position="110"/>
        <end position="131"/>
    </location>
</feature>
<keyword evidence="1" id="KW-1133">Transmembrane helix</keyword>
<sequence length="137" mass="15329">MSKQRFVIFLIAIIGMIATFLPWYEIGSLGMIMGYRTVGWFTFVMFALVFLFGLRKGVKQDMSTGLLYLGSFFSLLAAFVVLWQIITLGLDQEGGSMSVVGNALANDTRVLYGAYQVVIAGICLPFGAFLFRDRKRR</sequence>
<feature type="transmembrane region" description="Helical" evidence="1">
    <location>
        <begin position="32"/>
        <end position="54"/>
    </location>
</feature>
<gene>
    <name evidence="2" type="ORF">D8S85_00835</name>
</gene>